<feature type="domain" description="GIY-YIG" evidence="3">
    <location>
        <begin position="199"/>
        <end position="277"/>
    </location>
</feature>
<dbReference type="InterPro" id="IPR036397">
    <property type="entry name" value="RNaseH_sf"/>
</dbReference>
<comment type="caution">
    <text evidence="4">The sequence shown here is derived from an EMBL/GenBank/DDBJ whole genome shotgun (WGS) entry which is preliminary data.</text>
</comment>
<dbReference type="CDD" id="cd06127">
    <property type="entry name" value="DEDDh"/>
    <property type="match status" value="1"/>
</dbReference>
<dbReference type="InterPro" id="IPR000305">
    <property type="entry name" value="GIY-YIG_endonuc"/>
</dbReference>
<dbReference type="FunFam" id="3.30.420.10:FF:000045">
    <property type="entry name" value="3'-5' exonuclease DinG"/>
    <property type="match status" value="1"/>
</dbReference>
<reference evidence="4 5" key="1">
    <citation type="submission" date="2016-07" db="EMBL/GenBank/DDBJ databases">
        <title>Genome of Pelobium manganitolerans.</title>
        <authorList>
            <person name="Wu S."/>
            <person name="Wang G."/>
        </authorList>
    </citation>
    <scope>NUCLEOTIDE SEQUENCE [LARGE SCALE GENOMIC DNA]</scope>
    <source>
        <strain evidence="4 5">YS-25</strain>
    </source>
</reference>
<evidence type="ECO:0000313" key="4">
    <source>
        <dbReference type="EMBL" id="RKD14356.1"/>
    </source>
</evidence>
<organism evidence="4 5">
    <name type="scientific">Pelobium manganitolerans</name>
    <dbReference type="NCBI Taxonomy" id="1842495"/>
    <lineage>
        <taxon>Bacteria</taxon>
        <taxon>Pseudomonadati</taxon>
        <taxon>Bacteroidota</taxon>
        <taxon>Sphingobacteriia</taxon>
        <taxon>Sphingobacteriales</taxon>
        <taxon>Sphingobacteriaceae</taxon>
        <taxon>Pelobium</taxon>
    </lineage>
</organism>
<proteinExistence type="predicted"/>
<dbReference type="Gene3D" id="3.30.420.10">
    <property type="entry name" value="Ribonuclease H-like superfamily/Ribonuclease H"/>
    <property type="match status" value="1"/>
</dbReference>
<dbReference type="Pfam" id="PF00929">
    <property type="entry name" value="RNase_T"/>
    <property type="match status" value="1"/>
</dbReference>
<dbReference type="PANTHER" id="PTHR30231">
    <property type="entry name" value="DNA POLYMERASE III SUBUNIT EPSILON"/>
    <property type="match status" value="1"/>
</dbReference>
<dbReference type="InterPro" id="IPR047296">
    <property type="entry name" value="GIY-YIG_UvrC_Cho"/>
</dbReference>
<dbReference type="GO" id="GO:0003677">
    <property type="term" value="F:DNA binding"/>
    <property type="evidence" value="ECO:0007669"/>
    <property type="project" value="InterPro"/>
</dbReference>
<evidence type="ECO:0000259" key="3">
    <source>
        <dbReference type="PROSITE" id="PS50164"/>
    </source>
</evidence>
<evidence type="ECO:0000256" key="2">
    <source>
        <dbReference type="ARBA" id="ARBA00026073"/>
    </source>
</evidence>
<dbReference type="Proteomes" id="UP000283433">
    <property type="component" value="Unassembled WGS sequence"/>
</dbReference>
<dbReference type="InterPro" id="IPR012337">
    <property type="entry name" value="RNaseH-like_sf"/>
</dbReference>
<protein>
    <submittedName>
        <fullName evidence="4">DNA polymerase III subunit epsilon</fullName>
    </submittedName>
</protein>
<dbReference type="OrthoDB" id="9803913at2"/>
<dbReference type="CDD" id="cd10434">
    <property type="entry name" value="GIY-YIG_UvrC_Cho"/>
    <property type="match status" value="1"/>
</dbReference>
<comment type="function">
    <text evidence="1">DNA polymerase III is a complex, multichain enzyme responsible for most of the replicative synthesis in bacteria. The epsilon subunit contain the editing function and is a proofreading 3'-5' exonuclease.</text>
</comment>
<dbReference type="RefSeq" id="WP_120182355.1">
    <property type="nucleotide sequence ID" value="NZ_MBTA01000026.1"/>
</dbReference>
<dbReference type="NCBIfam" id="TIGR00573">
    <property type="entry name" value="dnaq"/>
    <property type="match status" value="1"/>
</dbReference>
<dbReference type="InterPro" id="IPR035901">
    <property type="entry name" value="GIY-YIG_endonuc_sf"/>
</dbReference>
<gene>
    <name evidence="4" type="ORF">BCY91_07670</name>
</gene>
<accession>A0A419S3Z6</accession>
<keyword evidence="5" id="KW-1185">Reference proteome</keyword>
<dbReference type="InterPro" id="IPR006054">
    <property type="entry name" value="DnaQ"/>
</dbReference>
<dbReference type="GO" id="GO:0005829">
    <property type="term" value="C:cytosol"/>
    <property type="evidence" value="ECO:0007669"/>
    <property type="project" value="TreeGrafter"/>
</dbReference>
<dbReference type="Pfam" id="PF01541">
    <property type="entry name" value="GIY-YIG"/>
    <property type="match status" value="1"/>
</dbReference>
<dbReference type="GO" id="GO:0045004">
    <property type="term" value="P:DNA replication proofreading"/>
    <property type="evidence" value="ECO:0007669"/>
    <property type="project" value="TreeGrafter"/>
</dbReference>
<dbReference type="AlphaFoldDB" id="A0A419S3Z6"/>
<evidence type="ECO:0000256" key="1">
    <source>
        <dbReference type="ARBA" id="ARBA00025483"/>
    </source>
</evidence>
<dbReference type="GO" id="GO:0008408">
    <property type="term" value="F:3'-5' exonuclease activity"/>
    <property type="evidence" value="ECO:0007669"/>
    <property type="project" value="TreeGrafter"/>
</dbReference>
<dbReference type="InterPro" id="IPR013520">
    <property type="entry name" value="Ribonucl_H"/>
</dbReference>
<dbReference type="PROSITE" id="PS50164">
    <property type="entry name" value="GIY_YIG"/>
    <property type="match status" value="1"/>
</dbReference>
<name>A0A419S3Z6_9SPHI</name>
<dbReference type="SMART" id="SM00465">
    <property type="entry name" value="GIYc"/>
    <property type="match status" value="1"/>
</dbReference>
<dbReference type="PANTHER" id="PTHR30231:SF41">
    <property type="entry name" value="DNA POLYMERASE III SUBUNIT EPSILON"/>
    <property type="match status" value="1"/>
</dbReference>
<dbReference type="GO" id="GO:0003887">
    <property type="term" value="F:DNA-directed DNA polymerase activity"/>
    <property type="evidence" value="ECO:0007669"/>
    <property type="project" value="InterPro"/>
</dbReference>
<comment type="subunit">
    <text evidence="2">DNA polymerase III contains a core (composed of alpha, epsilon and theta chains) that associates with a tau subunit. This core dimerizes to form the POLIII' complex. PolIII' associates with the gamma complex (composed of gamma, delta, delta', psi and chi chains) and with the beta chain to form the complete DNA polymerase III complex.</text>
</comment>
<dbReference type="SUPFAM" id="SSF53098">
    <property type="entry name" value="Ribonuclease H-like"/>
    <property type="match status" value="1"/>
</dbReference>
<dbReference type="SMART" id="SM00479">
    <property type="entry name" value="EXOIII"/>
    <property type="match status" value="1"/>
</dbReference>
<dbReference type="EMBL" id="MBTA01000026">
    <property type="protein sequence ID" value="RKD14356.1"/>
    <property type="molecule type" value="Genomic_DNA"/>
</dbReference>
<dbReference type="GO" id="GO:0006289">
    <property type="term" value="P:nucleotide-excision repair"/>
    <property type="evidence" value="ECO:0007669"/>
    <property type="project" value="InterPro"/>
</dbReference>
<sequence length="459" mass="52488">MERLFAIVDIETTGSHANAHGITEIAICIHNGQSIVDQFETLINPQQEIPTFIQSLTGISNDDVKNAPTFETVAPQIFAMLEDKIFVAHNVNFDYSFINHHLKREGFTLNTKKLCTVRLARKILPGLPSYSLGKLCRSLNIRIENRHRAGGDAFATATLFKMMVDADEHNFIEEALNARSKEEALPPYVSRLQLEQIPRQPGVYYFRDKKDKIIYVGKAKNLYKRVLSHFLNNDTHKNKQDFLREIRKISHQVCGTELQALILENIEIKRLWPEKNRAAKHPEKRFALYKYEDQNGYLRLAIGKKQKYMQAVLSFASIAEAQRLMRQWCADYELCNVLCDLQKSNMACIALEENKCKGACLQKESAQDYNARVKAFINEAAKAMPSYMIVDEGRNRLEKSCIVVDKGVFCGMGYIRENELPTGVEEAKSLVTAYPSYLFIEKILSDFVLAHPQKQIILN</sequence>
<dbReference type="Gene3D" id="3.40.1440.10">
    <property type="entry name" value="GIY-YIG endonuclease"/>
    <property type="match status" value="1"/>
</dbReference>
<evidence type="ECO:0000313" key="5">
    <source>
        <dbReference type="Proteomes" id="UP000283433"/>
    </source>
</evidence>